<feature type="signal peptide" evidence="1">
    <location>
        <begin position="1"/>
        <end position="20"/>
    </location>
</feature>
<dbReference type="AlphaFoldDB" id="A0A7J6P577"/>
<dbReference type="Proteomes" id="UP000541610">
    <property type="component" value="Unassembled WGS sequence"/>
</dbReference>
<name>A0A7J6P577_PEROL</name>
<comment type="caution">
    <text evidence="2">The sequence shown here is derived from an EMBL/GenBank/DDBJ whole genome shotgun (WGS) entry which is preliminary data.</text>
</comment>
<evidence type="ECO:0000313" key="3">
    <source>
        <dbReference type="Proteomes" id="UP000541610"/>
    </source>
</evidence>
<reference evidence="2 3" key="1">
    <citation type="submission" date="2020-04" db="EMBL/GenBank/DDBJ databases">
        <title>Perkinsus olseni comparative genomics.</title>
        <authorList>
            <person name="Bogema D.R."/>
        </authorList>
    </citation>
    <scope>NUCLEOTIDE SEQUENCE [LARGE SCALE GENOMIC DNA]</scope>
    <source>
        <strain evidence="2">00978-12</strain>
    </source>
</reference>
<protein>
    <submittedName>
        <fullName evidence="2">Uncharacterized protein</fullName>
    </submittedName>
</protein>
<proteinExistence type="predicted"/>
<sequence length="265" mass="29339">MLNLLSTWLMAAHLLIAATADEIIGTFTHDAVRWKMTFDIDKDSNVVLTFEVPGKEPFVGLSFPLSGGPGTYTFDDEGLFEAGLFEGVNLWHIGIRSRLPQANISPGDLSTLTFKSFRVLSATFEGREIDFTRVTYEATPGVFQYVSRTNAQYEIASNVYSDGQVVTDFQCFGFRSFRATLNLARDLSSRTIQYDLTPSRTTRNFVSLLERACNIGDFTRTLSRAIFAAPNTIYVPLEGDVVALTNEGTPLSPRSSCCTHNDPKA</sequence>
<dbReference type="EMBL" id="JABANP010000081">
    <property type="protein sequence ID" value="KAF4691283.1"/>
    <property type="molecule type" value="Genomic_DNA"/>
</dbReference>
<gene>
    <name evidence="2" type="ORF">FOZ60_015820</name>
</gene>
<keyword evidence="1" id="KW-0732">Signal</keyword>
<evidence type="ECO:0000313" key="2">
    <source>
        <dbReference type="EMBL" id="KAF4691283.1"/>
    </source>
</evidence>
<evidence type="ECO:0000256" key="1">
    <source>
        <dbReference type="SAM" id="SignalP"/>
    </source>
</evidence>
<feature type="chain" id="PRO_5029679761" evidence="1">
    <location>
        <begin position="21"/>
        <end position="265"/>
    </location>
</feature>
<organism evidence="2 3">
    <name type="scientific">Perkinsus olseni</name>
    <name type="common">Perkinsus atlanticus</name>
    <dbReference type="NCBI Taxonomy" id="32597"/>
    <lineage>
        <taxon>Eukaryota</taxon>
        <taxon>Sar</taxon>
        <taxon>Alveolata</taxon>
        <taxon>Perkinsozoa</taxon>
        <taxon>Perkinsea</taxon>
        <taxon>Perkinsida</taxon>
        <taxon>Perkinsidae</taxon>
        <taxon>Perkinsus</taxon>
    </lineage>
</organism>
<accession>A0A7J6P577</accession>